<accession>V8PF73</accession>
<keyword evidence="4" id="KW-1185">Reference proteome</keyword>
<feature type="transmembrane region" description="Helical" evidence="2">
    <location>
        <begin position="7"/>
        <end position="25"/>
    </location>
</feature>
<evidence type="ECO:0000256" key="2">
    <source>
        <dbReference type="SAM" id="Phobius"/>
    </source>
</evidence>
<evidence type="ECO:0000256" key="1">
    <source>
        <dbReference type="SAM" id="MobiDB-lite"/>
    </source>
</evidence>
<reference evidence="3 4" key="1">
    <citation type="journal article" date="2013" name="Proc. Natl. Acad. Sci. U.S.A.">
        <title>The king cobra genome reveals dynamic gene evolution and adaptation in the snake venom system.</title>
        <authorList>
            <person name="Vonk F.J."/>
            <person name="Casewell N.R."/>
            <person name="Henkel C.V."/>
            <person name="Heimberg A.M."/>
            <person name="Jansen H.J."/>
            <person name="McCleary R.J."/>
            <person name="Kerkkamp H.M."/>
            <person name="Vos R.A."/>
            <person name="Guerreiro I."/>
            <person name="Calvete J.J."/>
            <person name="Wuster W."/>
            <person name="Woods A.E."/>
            <person name="Logan J.M."/>
            <person name="Harrison R.A."/>
            <person name="Castoe T.A."/>
            <person name="de Koning A.P."/>
            <person name="Pollock D.D."/>
            <person name="Yandell M."/>
            <person name="Calderon D."/>
            <person name="Renjifo C."/>
            <person name="Currier R.B."/>
            <person name="Salgado D."/>
            <person name="Pla D."/>
            <person name="Sanz L."/>
            <person name="Hyder A.S."/>
            <person name="Ribeiro J.M."/>
            <person name="Arntzen J.W."/>
            <person name="van den Thillart G.E."/>
            <person name="Boetzer M."/>
            <person name="Pirovano W."/>
            <person name="Dirks R.P."/>
            <person name="Spaink H.P."/>
            <person name="Duboule D."/>
            <person name="McGlinn E."/>
            <person name="Kini R.M."/>
            <person name="Richardson M.K."/>
        </authorList>
    </citation>
    <scope>NUCLEOTIDE SEQUENCE</scope>
    <source>
        <tissue evidence="3">Blood</tissue>
    </source>
</reference>
<sequence>MRRIRANAIAILTVAWILGTFYYLWQDSKPHSAASSRSPSSSGVGVGGVKSGQRSSGKVELHKEERTVPLLRGRRGPGVPRRDGVRLETFCTREESSGVPHTFGDCRTGNGQDLNGH</sequence>
<feature type="region of interest" description="Disordered" evidence="1">
    <location>
        <begin position="30"/>
        <end position="117"/>
    </location>
</feature>
<organism evidence="3 4">
    <name type="scientific">Ophiophagus hannah</name>
    <name type="common">King cobra</name>
    <name type="synonym">Naja hannah</name>
    <dbReference type="NCBI Taxonomy" id="8665"/>
    <lineage>
        <taxon>Eukaryota</taxon>
        <taxon>Metazoa</taxon>
        <taxon>Chordata</taxon>
        <taxon>Craniata</taxon>
        <taxon>Vertebrata</taxon>
        <taxon>Euteleostomi</taxon>
        <taxon>Lepidosauria</taxon>
        <taxon>Squamata</taxon>
        <taxon>Bifurcata</taxon>
        <taxon>Unidentata</taxon>
        <taxon>Episquamata</taxon>
        <taxon>Toxicofera</taxon>
        <taxon>Serpentes</taxon>
        <taxon>Colubroidea</taxon>
        <taxon>Elapidae</taxon>
        <taxon>Elapinae</taxon>
        <taxon>Ophiophagus</taxon>
    </lineage>
</organism>
<name>V8PF73_OPHHA</name>
<dbReference type="AlphaFoldDB" id="V8PF73"/>
<dbReference type="GO" id="GO:0016740">
    <property type="term" value="F:transferase activity"/>
    <property type="evidence" value="ECO:0007669"/>
    <property type="project" value="UniProtKB-KW"/>
</dbReference>
<keyword evidence="2" id="KW-0472">Membrane</keyword>
<feature type="compositionally biased region" description="Basic and acidic residues" evidence="1">
    <location>
        <begin position="80"/>
        <end position="96"/>
    </location>
</feature>
<feature type="compositionally biased region" description="Low complexity" evidence="1">
    <location>
        <begin position="31"/>
        <end position="43"/>
    </location>
</feature>
<comment type="caution">
    <text evidence="3">The sequence shown here is derived from an EMBL/GenBank/DDBJ whole genome shotgun (WGS) entry which is preliminary data.</text>
</comment>
<keyword evidence="2" id="KW-0812">Transmembrane</keyword>
<evidence type="ECO:0000313" key="3">
    <source>
        <dbReference type="EMBL" id="ETE72522.1"/>
    </source>
</evidence>
<keyword evidence="3" id="KW-0808">Transferase</keyword>
<protein>
    <submittedName>
        <fullName evidence="3">Putative polypeptide N-acetylgalactosaminyltransferase-like protein 1</fullName>
    </submittedName>
</protein>
<feature type="compositionally biased region" description="Basic and acidic residues" evidence="1">
    <location>
        <begin position="57"/>
        <end position="67"/>
    </location>
</feature>
<feature type="non-terminal residue" evidence="3">
    <location>
        <position position="1"/>
    </location>
</feature>
<keyword evidence="2" id="KW-1133">Transmembrane helix</keyword>
<evidence type="ECO:0000313" key="4">
    <source>
        <dbReference type="Proteomes" id="UP000018936"/>
    </source>
</evidence>
<dbReference type="OrthoDB" id="10650550at2759"/>
<proteinExistence type="predicted"/>
<gene>
    <name evidence="3" type="primary">Galntl1</name>
    <name evidence="3" type="ORF">L345_01649</name>
</gene>
<dbReference type="Proteomes" id="UP000018936">
    <property type="component" value="Unassembled WGS sequence"/>
</dbReference>
<dbReference type="EMBL" id="AZIM01000213">
    <property type="protein sequence ID" value="ETE72522.1"/>
    <property type="molecule type" value="Genomic_DNA"/>
</dbReference>